<evidence type="ECO:0000259" key="5">
    <source>
        <dbReference type="Pfam" id="PF01011"/>
    </source>
</evidence>
<comment type="cofactor">
    <cofactor evidence="1">
        <name>pyrroloquinoline quinone</name>
        <dbReference type="ChEBI" id="CHEBI:58442"/>
    </cofactor>
</comment>
<dbReference type="Gene3D" id="2.140.10.10">
    <property type="entry name" value="Quinoprotein alcohol dehydrogenase-like superfamily"/>
    <property type="match status" value="2"/>
</dbReference>
<evidence type="ECO:0000313" key="7">
    <source>
        <dbReference type="Proteomes" id="UP000623958"/>
    </source>
</evidence>
<evidence type="ECO:0000256" key="3">
    <source>
        <dbReference type="ARBA" id="ARBA00023002"/>
    </source>
</evidence>
<feature type="transmembrane region" description="Helical" evidence="4">
    <location>
        <begin position="76"/>
        <end position="98"/>
    </location>
</feature>
<comment type="similarity">
    <text evidence="2">Belongs to the bacterial PQQ dehydrogenase family.</text>
</comment>
<dbReference type="InterPro" id="IPR002372">
    <property type="entry name" value="PQQ_rpt_dom"/>
</dbReference>
<dbReference type="GO" id="GO:0048038">
    <property type="term" value="F:quinone binding"/>
    <property type="evidence" value="ECO:0007669"/>
    <property type="project" value="InterPro"/>
</dbReference>
<dbReference type="InterPro" id="IPR011047">
    <property type="entry name" value="Quinoprotein_ADH-like_sf"/>
</dbReference>
<keyword evidence="3" id="KW-0560">Oxidoreductase</keyword>
<comment type="caution">
    <text evidence="6">The sequence shown here is derived from an EMBL/GenBank/DDBJ whole genome shotgun (WGS) entry which is preliminary data.</text>
</comment>
<dbReference type="EMBL" id="BNBA01000007">
    <property type="protein sequence ID" value="GHH50674.1"/>
    <property type="molecule type" value="Genomic_DNA"/>
</dbReference>
<feature type="transmembrane region" description="Helical" evidence="4">
    <location>
        <begin position="51"/>
        <end position="69"/>
    </location>
</feature>
<dbReference type="SUPFAM" id="SSF50998">
    <property type="entry name" value="Quinoprotein alcohol dehydrogenase-like"/>
    <property type="match status" value="1"/>
</dbReference>
<reference evidence="6" key="2">
    <citation type="submission" date="2020-09" db="EMBL/GenBank/DDBJ databases">
        <authorList>
            <person name="Sun Q."/>
            <person name="Ohkuma M."/>
        </authorList>
    </citation>
    <scope>NUCLEOTIDE SEQUENCE</scope>
    <source>
        <strain evidence="6">JCM 13306</strain>
    </source>
</reference>
<dbReference type="SMART" id="SM00564">
    <property type="entry name" value="PQQ"/>
    <property type="match status" value="5"/>
</dbReference>
<dbReference type="NCBIfam" id="TIGR03074">
    <property type="entry name" value="PQQ_membr_DH"/>
    <property type="match status" value="1"/>
</dbReference>
<evidence type="ECO:0000256" key="4">
    <source>
        <dbReference type="SAM" id="Phobius"/>
    </source>
</evidence>
<gene>
    <name evidence="6" type="primary">gcd-1</name>
    <name evidence="6" type="ORF">GCM10009090_11850</name>
</gene>
<evidence type="ECO:0000313" key="6">
    <source>
        <dbReference type="EMBL" id="GHH50674.1"/>
    </source>
</evidence>
<accession>A0A919F6R5</accession>
<feature type="domain" description="Pyrrolo-quinoline quinone repeat" evidence="5">
    <location>
        <begin position="180"/>
        <end position="779"/>
    </location>
</feature>
<dbReference type="PANTHER" id="PTHR32303:SF4">
    <property type="entry name" value="QUINOPROTEIN GLUCOSE DEHYDROGENASE"/>
    <property type="match status" value="1"/>
</dbReference>
<dbReference type="PANTHER" id="PTHR32303">
    <property type="entry name" value="QUINOPROTEIN ALCOHOL DEHYDROGENASE (CYTOCHROME C)"/>
    <property type="match status" value="1"/>
</dbReference>
<dbReference type="InterPro" id="IPR018391">
    <property type="entry name" value="PQQ_b-propeller_rpt"/>
</dbReference>
<dbReference type="CDD" id="cd10280">
    <property type="entry name" value="PQQ_mGDH"/>
    <property type="match status" value="1"/>
</dbReference>
<feature type="transmembrane region" description="Helical" evidence="4">
    <location>
        <begin position="133"/>
        <end position="152"/>
    </location>
</feature>
<reference evidence="6" key="1">
    <citation type="journal article" date="2014" name="Int. J. Syst. Evol. Microbiol.">
        <title>Complete genome sequence of Corynebacterium casei LMG S-19264T (=DSM 44701T), isolated from a smear-ripened cheese.</title>
        <authorList>
            <consortium name="US DOE Joint Genome Institute (JGI-PGF)"/>
            <person name="Walter F."/>
            <person name="Albersmeier A."/>
            <person name="Kalinowski J."/>
            <person name="Ruckert C."/>
        </authorList>
    </citation>
    <scope>NUCLEOTIDE SEQUENCE</scope>
    <source>
        <strain evidence="6">JCM 13306</strain>
    </source>
</reference>
<dbReference type="GO" id="GO:0008876">
    <property type="term" value="F:quinoprotein glucose dehydrogenase activity"/>
    <property type="evidence" value="ECO:0007669"/>
    <property type="project" value="TreeGrafter"/>
</dbReference>
<dbReference type="AlphaFoldDB" id="A0A919F6R5"/>
<sequence>MLEDSTSPSRARAKAPGLRGIALIALGLMIVAFGLFMLVGGVRLITLGGSWYFALAGIGFIAAGILAMLRRPLGTVVYLAFLAATAIWAVWDSGFAFWPLFSRLFALAAIAVLLLLLMPAFRGGEPSASRRPGYVLAGLIAVALGATLYTALQPQPVQTADGAPAPVPGNAVGAAAGGDWRHWGRTPSGTRHAPLDQITPENVAGLQVAWTYRTGEIPKGGSQTHVVTPLHVNGMLYGCTQSSRLFALDAETGQERWTFDPKTGESIFPRCRGVGYHDATATGAASTVPAGEQPTAACTRRIIATTVDARIVAVDALTGQPCTDFGDNGIVSLRVGMDKGNPEFYFPTAAPTVTRNLVIVGGLVWDNQELGEPSGVVRAFDVRTGALVWAWDLGNPAITGLPPEGQSYTPGTPNVWSTPAFDEALGLVYLPTGNATPDFWGGHRTEADDRYSSSIVALDIATGRERWRFQTVRHDLWDYDVPSQPALYDVPDGKGGMTPALIQTTKRGQIFMLDRRDGTPIAEVVDRPVPQGGVPDERLAATQPYSVGMPAIGTEPLSEQRMWGLTPLDQLMCRIDFRKARYEGEFTPPSEQWTIQYPGWMGGTTWGSTSVAENLGYLIVNDTRVAVLNRLAPRAAYDAKASADGGHTGGAPQRGTPWGIEQQRFLSALGVPCQEPPYGTINAIDLATRQIVWSMPLGTTEETGPLGIATRLPMPIGMPTRGGPITTSSGLIFMAAAQDYYFRALDVRTGRELWKERLPVGAETVPMTYLSPTSGRQFVVISAGGNSSTTQKGDYVVAFALPK</sequence>
<organism evidence="6 7">
    <name type="scientific">Xanthomonas boreopolis</name>
    <dbReference type="NCBI Taxonomy" id="86183"/>
    <lineage>
        <taxon>Bacteria</taxon>
        <taxon>Pseudomonadati</taxon>
        <taxon>Pseudomonadota</taxon>
        <taxon>Gammaproteobacteria</taxon>
        <taxon>Lysobacterales</taxon>
        <taxon>Lysobacteraceae</taxon>
        <taxon>Xanthomonas</taxon>
    </lineage>
</organism>
<keyword evidence="4" id="KW-0472">Membrane</keyword>
<dbReference type="Pfam" id="PF01011">
    <property type="entry name" value="PQQ"/>
    <property type="match status" value="1"/>
</dbReference>
<evidence type="ECO:0000256" key="1">
    <source>
        <dbReference type="ARBA" id="ARBA00001931"/>
    </source>
</evidence>
<proteinExistence type="inferred from homology"/>
<name>A0A919F6R5_9XANT</name>
<keyword evidence="7" id="KW-1185">Reference proteome</keyword>
<dbReference type="GO" id="GO:0016020">
    <property type="term" value="C:membrane"/>
    <property type="evidence" value="ECO:0007669"/>
    <property type="project" value="InterPro"/>
</dbReference>
<dbReference type="RefSeq" id="WP_434028792.1">
    <property type="nucleotide sequence ID" value="NZ_BNBA01000007.1"/>
</dbReference>
<keyword evidence="4" id="KW-1133">Transmembrane helix</keyword>
<feature type="transmembrane region" description="Helical" evidence="4">
    <location>
        <begin position="104"/>
        <end position="121"/>
    </location>
</feature>
<keyword evidence="4" id="KW-0812">Transmembrane</keyword>
<dbReference type="Proteomes" id="UP000623958">
    <property type="component" value="Unassembled WGS sequence"/>
</dbReference>
<protein>
    <submittedName>
        <fullName evidence="6">Quinate dehydrogenase</fullName>
    </submittedName>
</protein>
<evidence type="ECO:0000256" key="2">
    <source>
        <dbReference type="ARBA" id="ARBA00008156"/>
    </source>
</evidence>
<dbReference type="InterPro" id="IPR017511">
    <property type="entry name" value="PQQ_mDH"/>
</dbReference>
<feature type="transmembrane region" description="Helical" evidence="4">
    <location>
        <begin position="21"/>
        <end position="45"/>
    </location>
</feature>